<evidence type="ECO:0000256" key="3">
    <source>
        <dbReference type="ARBA" id="ARBA00022536"/>
    </source>
</evidence>
<evidence type="ECO:0000313" key="12">
    <source>
        <dbReference type="RefSeq" id="XP_065653857.1"/>
    </source>
</evidence>
<dbReference type="Pfam" id="PF07645">
    <property type="entry name" value="EGF_CA"/>
    <property type="match status" value="4"/>
</dbReference>
<evidence type="ECO:0000256" key="4">
    <source>
        <dbReference type="ARBA" id="ARBA00022729"/>
    </source>
</evidence>
<dbReference type="CDD" id="cd00054">
    <property type="entry name" value="EGF_CA"/>
    <property type="match status" value="4"/>
</dbReference>
<dbReference type="PANTHER" id="PTHR47333">
    <property type="entry name" value="VON WILLEBRAND FACTOR C AND EGF DOMAIN-CONTAINING PROTEIN"/>
    <property type="match status" value="1"/>
</dbReference>
<dbReference type="SMART" id="SM00179">
    <property type="entry name" value="EGF_CA"/>
    <property type="match status" value="4"/>
</dbReference>
<feature type="domain" description="EGF-like" evidence="10">
    <location>
        <begin position="450"/>
        <end position="493"/>
    </location>
</feature>
<keyword evidence="3 8" id="KW-0245">EGF-like domain</keyword>
<keyword evidence="7" id="KW-0325">Glycoprotein</keyword>
<dbReference type="InterPro" id="IPR000152">
    <property type="entry name" value="EGF-type_Asp/Asn_hydroxyl_site"/>
</dbReference>
<protein>
    <submittedName>
        <fullName evidence="12">Uncharacterized protein LOC136080742 isoform X1</fullName>
    </submittedName>
</protein>
<evidence type="ECO:0000256" key="6">
    <source>
        <dbReference type="ARBA" id="ARBA00023157"/>
    </source>
</evidence>
<keyword evidence="2" id="KW-0964">Secreted</keyword>
<accession>A0ABM4BXA4</accession>
<dbReference type="SMART" id="SM00181">
    <property type="entry name" value="EGF"/>
    <property type="match status" value="4"/>
</dbReference>
<evidence type="ECO:0000313" key="11">
    <source>
        <dbReference type="Proteomes" id="UP001652625"/>
    </source>
</evidence>
<dbReference type="InterPro" id="IPR049883">
    <property type="entry name" value="NOTCH1_EGF-like"/>
</dbReference>
<dbReference type="InterPro" id="IPR009030">
    <property type="entry name" value="Growth_fac_rcpt_cys_sf"/>
</dbReference>
<name>A0ABM4BXA4_HYDVU</name>
<keyword evidence="6" id="KW-1015">Disulfide bond</keyword>
<keyword evidence="11" id="KW-1185">Reference proteome</keyword>
<sequence>MNKMTSFLVLLLLHYFHFFCDAQEIVVWSWKFETNVSDSWKIQNNHKRFERVLYSSLNSTVPPQDGDWAVTGNGANNELLLPQVAYYGGNIKLTFYAFAFQPASLSVEFLQLNLSLIQNINISIQSSSWTLYDVTLNSNQYQGSSAFLVSLMYSGEDSIYMDSIAIAIDGKIISCPIITSLNHCGFDTAGFGSSGWSFTSTAVNWITSSGSTYLKRDFIYLGGLLKGSVNIRAKSIGTKVTLEISVNQTSYKQEISSGYTNFDLTANNQYTVGQTYTILITFATTTVASQLSSISMNVVGNCSECHSSLTCNKLPNGVNCVCNQNSCPGSYTQCIVSKTDQSTNPCSCQPGFIEDVSGNCVGVNECSSLTPPCSWSNGVCHNINGSYSCSCYNGWMLGEDNASCVDVNECSSLTPPCSWSNGVCHNINGSYSCSCYNGWMLGEDNASCVDVNECSSLTPPCSWSNGVCHNINGSYSCSCYNGWMLGEDNASCVDIDECTSIKPICSWSNGVCTNTNGSFACSCKYGWKLGLDNTSCIGLCGDCQGKNKKCIIKSATEASCSNSSSSSLFNFLALTVLSVCQYLILCA</sequence>
<keyword evidence="5" id="KW-0677">Repeat</keyword>
<evidence type="ECO:0000256" key="1">
    <source>
        <dbReference type="ARBA" id="ARBA00004613"/>
    </source>
</evidence>
<evidence type="ECO:0000259" key="10">
    <source>
        <dbReference type="PROSITE" id="PS50026"/>
    </source>
</evidence>
<feature type="domain" description="EGF-like" evidence="10">
    <location>
        <begin position="406"/>
        <end position="449"/>
    </location>
</feature>
<dbReference type="PANTHER" id="PTHR47333:SF4">
    <property type="entry name" value="EGF-LIKE DOMAIN-CONTAINING PROTEIN"/>
    <property type="match status" value="1"/>
</dbReference>
<dbReference type="InterPro" id="IPR018097">
    <property type="entry name" value="EGF_Ca-bd_CS"/>
</dbReference>
<dbReference type="PROSITE" id="PS00010">
    <property type="entry name" value="ASX_HYDROXYL"/>
    <property type="match status" value="4"/>
</dbReference>
<comment type="caution">
    <text evidence="8">Lacks conserved residue(s) required for the propagation of feature annotation.</text>
</comment>
<reference evidence="12" key="1">
    <citation type="submission" date="2025-08" db="UniProtKB">
        <authorList>
            <consortium name="RefSeq"/>
        </authorList>
    </citation>
    <scope>IDENTIFICATION</scope>
</reference>
<dbReference type="PROSITE" id="PS01186">
    <property type="entry name" value="EGF_2"/>
    <property type="match status" value="4"/>
</dbReference>
<organism evidence="11 12">
    <name type="scientific">Hydra vulgaris</name>
    <name type="common">Hydra</name>
    <name type="synonym">Hydra attenuata</name>
    <dbReference type="NCBI Taxonomy" id="6087"/>
    <lineage>
        <taxon>Eukaryota</taxon>
        <taxon>Metazoa</taxon>
        <taxon>Cnidaria</taxon>
        <taxon>Hydrozoa</taxon>
        <taxon>Hydroidolina</taxon>
        <taxon>Anthoathecata</taxon>
        <taxon>Aplanulata</taxon>
        <taxon>Hydridae</taxon>
        <taxon>Hydra</taxon>
    </lineage>
</organism>
<evidence type="ECO:0000256" key="5">
    <source>
        <dbReference type="ARBA" id="ARBA00022737"/>
    </source>
</evidence>
<dbReference type="InterPro" id="IPR001881">
    <property type="entry name" value="EGF-like_Ca-bd_dom"/>
</dbReference>
<dbReference type="PROSITE" id="PS50026">
    <property type="entry name" value="EGF_3"/>
    <property type="match status" value="3"/>
</dbReference>
<dbReference type="RefSeq" id="XP_065653857.1">
    <property type="nucleotide sequence ID" value="XM_065797785.1"/>
</dbReference>
<keyword evidence="4 9" id="KW-0732">Signal</keyword>
<feature type="chain" id="PRO_5045158382" evidence="9">
    <location>
        <begin position="23"/>
        <end position="587"/>
    </location>
</feature>
<dbReference type="GeneID" id="136080742"/>
<dbReference type="PROSITE" id="PS01187">
    <property type="entry name" value="EGF_CA"/>
    <property type="match status" value="1"/>
</dbReference>
<proteinExistence type="predicted"/>
<evidence type="ECO:0000256" key="8">
    <source>
        <dbReference type="PROSITE-ProRule" id="PRU00076"/>
    </source>
</evidence>
<dbReference type="InterPro" id="IPR000742">
    <property type="entry name" value="EGF"/>
</dbReference>
<dbReference type="SUPFAM" id="SSF57184">
    <property type="entry name" value="Growth factor receptor domain"/>
    <property type="match status" value="1"/>
</dbReference>
<evidence type="ECO:0000256" key="2">
    <source>
        <dbReference type="ARBA" id="ARBA00022525"/>
    </source>
</evidence>
<feature type="signal peptide" evidence="9">
    <location>
        <begin position="1"/>
        <end position="22"/>
    </location>
</feature>
<evidence type="ECO:0000256" key="9">
    <source>
        <dbReference type="SAM" id="SignalP"/>
    </source>
</evidence>
<dbReference type="Proteomes" id="UP001652625">
    <property type="component" value="Chromosome 05"/>
</dbReference>
<dbReference type="InterPro" id="IPR052080">
    <property type="entry name" value="vWF_C/EGF_Fibrillin"/>
</dbReference>
<gene>
    <name evidence="12" type="primary">LOC136080742</name>
</gene>
<dbReference type="Gene3D" id="2.10.25.10">
    <property type="entry name" value="Laminin"/>
    <property type="match status" value="4"/>
</dbReference>
<evidence type="ECO:0000256" key="7">
    <source>
        <dbReference type="ARBA" id="ARBA00023180"/>
    </source>
</evidence>
<dbReference type="SUPFAM" id="SSF57196">
    <property type="entry name" value="EGF/Laminin"/>
    <property type="match status" value="1"/>
</dbReference>
<comment type="subcellular location">
    <subcellularLocation>
        <location evidence="1">Secreted</location>
    </subcellularLocation>
</comment>
<feature type="domain" description="EGF-like" evidence="10">
    <location>
        <begin position="494"/>
        <end position="537"/>
    </location>
</feature>